<organism evidence="1 2">
    <name type="scientific">Albula glossodonta</name>
    <name type="common">roundjaw bonefish</name>
    <dbReference type="NCBI Taxonomy" id="121402"/>
    <lineage>
        <taxon>Eukaryota</taxon>
        <taxon>Metazoa</taxon>
        <taxon>Chordata</taxon>
        <taxon>Craniata</taxon>
        <taxon>Vertebrata</taxon>
        <taxon>Euteleostomi</taxon>
        <taxon>Actinopterygii</taxon>
        <taxon>Neopterygii</taxon>
        <taxon>Teleostei</taxon>
        <taxon>Albuliformes</taxon>
        <taxon>Albulidae</taxon>
        <taxon>Albula</taxon>
    </lineage>
</organism>
<protein>
    <submittedName>
        <fullName evidence="1">Uncharacterized protein</fullName>
    </submittedName>
</protein>
<reference evidence="1" key="1">
    <citation type="thesis" date="2021" institute="BYU ScholarsArchive" country="Provo, UT, USA">
        <title>Applications of and Algorithms for Genome Assembly and Genomic Analyses with an Emphasis on Marine Teleosts.</title>
        <authorList>
            <person name="Pickett B.D."/>
        </authorList>
    </citation>
    <scope>NUCLEOTIDE SEQUENCE</scope>
    <source>
        <strain evidence="1">HI-2016</strain>
    </source>
</reference>
<dbReference type="AlphaFoldDB" id="A0A8T2NZW1"/>
<gene>
    <name evidence="1" type="ORF">JZ751_008858</name>
</gene>
<evidence type="ECO:0000313" key="1">
    <source>
        <dbReference type="EMBL" id="KAG9345714.1"/>
    </source>
</evidence>
<evidence type="ECO:0000313" key="2">
    <source>
        <dbReference type="Proteomes" id="UP000824540"/>
    </source>
</evidence>
<dbReference type="Proteomes" id="UP000824540">
    <property type="component" value="Unassembled WGS sequence"/>
</dbReference>
<keyword evidence="2" id="KW-1185">Reference proteome</keyword>
<accession>A0A8T2NZW1</accession>
<proteinExistence type="predicted"/>
<name>A0A8T2NZW1_9TELE</name>
<feature type="non-terminal residue" evidence="1">
    <location>
        <position position="1"/>
    </location>
</feature>
<sequence>MAQCWQEDTDPFKCQQEGMSAKEELVGSLVKENNINISGPASKACHPHMENAVESAPPWAPPAHADFPALSARQPAAAPGALYQVDGRTDHPQGNHVTRTAHGESPQALHWGRLPAGGLTSQRFHRAGTLQDGKLKGNPPGLCATLHTLATSHTLLLPSDSLYSFSPSTSILFPNHEDCSHHTAAPVIRLPKERTRWLMKTPLRNPNIRKKVYLEATTAKAELNCLSDTAVCKMRGSALYRQTAA</sequence>
<comment type="caution">
    <text evidence="1">The sequence shown here is derived from an EMBL/GenBank/DDBJ whole genome shotgun (WGS) entry which is preliminary data.</text>
</comment>
<dbReference type="EMBL" id="JAFBMS010000017">
    <property type="protein sequence ID" value="KAG9345714.1"/>
    <property type="molecule type" value="Genomic_DNA"/>
</dbReference>